<evidence type="ECO:0000256" key="1">
    <source>
        <dbReference type="SAM" id="SignalP"/>
    </source>
</evidence>
<evidence type="ECO:0000259" key="2">
    <source>
        <dbReference type="Pfam" id="PF13568"/>
    </source>
</evidence>
<evidence type="ECO:0000313" key="4">
    <source>
        <dbReference type="Proteomes" id="UP000282759"/>
    </source>
</evidence>
<keyword evidence="4" id="KW-1185">Reference proteome</keyword>
<comment type="caution">
    <text evidence="3">The sequence shown here is derived from an EMBL/GenBank/DDBJ whole genome shotgun (WGS) entry which is preliminary data.</text>
</comment>
<dbReference type="AlphaFoldDB" id="A0A437MK99"/>
<organism evidence="3 4">
    <name type="scientific">Mucilaginibacter limnophilus</name>
    <dbReference type="NCBI Taxonomy" id="1932778"/>
    <lineage>
        <taxon>Bacteria</taxon>
        <taxon>Pseudomonadati</taxon>
        <taxon>Bacteroidota</taxon>
        <taxon>Sphingobacteriia</taxon>
        <taxon>Sphingobacteriales</taxon>
        <taxon>Sphingobacteriaceae</taxon>
        <taxon>Mucilaginibacter</taxon>
    </lineage>
</organism>
<reference evidence="3 4" key="1">
    <citation type="submission" date="2019-01" db="EMBL/GenBank/DDBJ databases">
        <authorList>
            <person name="Chen W.-M."/>
        </authorList>
    </citation>
    <scope>NUCLEOTIDE SEQUENCE [LARGE SCALE GENOMIC DNA]</scope>
    <source>
        <strain evidence="3 4">YBJ-36</strain>
    </source>
</reference>
<dbReference type="InterPro" id="IPR025665">
    <property type="entry name" value="Beta-barrel_OMP_2"/>
</dbReference>
<name>A0A437MK99_9SPHI</name>
<proteinExistence type="predicted"/>
<accession>A0A437MK99</accession>
<dbReference type="Proteomes" id="UP000282759">
    <property type="component" value="Unassembled WGS sequence"/>
</dbReference>
<evidence type="ECO:0000313" key="3">
    <source>
        <dbReference type="EMBL" id="RVT98080.1"/>
    </source>
</evidence>
<dbReference type="Pfam" id="PF13568">
    <property type="entry name" value="OMP_b-brl_2"/>
    <property type="match status" value="1"/>
</dbReference>
<gene>
    <name evidence="3" type="ORF">EOD41_18515</name>
</gene>
<feature type="domain" description="Outer membrane protein beta-barrel" evidence="2">
    <location>
        <begin position="27"/>
        <end position="212"/>
    </location>
</feature>
<dbReference type="RefSeq" id="WP_127707741.1">
    <property type="nucleotide sequence ID" value="NZ_SACK01000010.1"/>
</dbReference>
<dbReference type="OrthoDB" id="1150878at2"/>
<protein>
    <submittedName>
        <fullName evidence="3">PorT family protein</fullName>
    </submittedName>
</protein>
<feature type="signal peptide" evidence="1">
    <location>
        <begin position="1"/>
        <end position="19"/>
    </location>
</feature>
<dbReference type="EMBL" id="SACK01000010">
    <property type="protein sequence ID" value="RVT98080.1"/>
    <property type="molecule type" value="Genomic_DNA"/>
</dbReference>
<sequence length="239" mass="25839">MKKALLTICLAAASLTSFAQFYGDYEAPVTFGIKGGANFASFQQSVEGLEGSASSGSVIGYHAGVYANFNIDYYFAIQPALLFTVKGSKFKYSESTEIEDIGTVSVLSDDKATLNYLHFPVNLIYKVPTGDNKFFFGAGPFISYGLSGKAKTKQTGTLMDETFTNEVEGDVTFGNEPGNVKRFDYGANALVGFKFYGGFVISANYDFGLAEIQNNTDDETGITTKVKTRVIGLSIGYEF</sequence>
<feature type="chain" id="PRO_5019302150" evidence="1">
    <location>
        <begin position="20"/>
        <end position="239"/>
    </location>
</feature>
<keyword evidence="1" id="KW-0732">Signal</keyword>